<reference evidence="1" key="2">
    <citation type="submission" date="2020-09" db="EMBL/GenBank/DDBJ databases">
        <authorList>
            <person name="Sun Q."/>
            <person name="Zhou Y."/>
        </authorList>
    </citation>
    <scope>NUCLEOTIDE SEQUENCE</scope>
    <source>
        <strain evidence="1">CGMCC 1.12813</strain>
    </source>
</reference>
<dbReference type="InterPro" id="IPR005560">
    <property type="entry name" value="Csp_YhjQ"/>
</dbReference>
<dbReference type="Proteomes" id="UP000606922">
    <property type="component" value="Unassembled WGS sequence"/>
</dbReference>
<dbReference type="EMBL" id="BMGB01000001">
    <property type="protein sequence ID" value="GGB07848.1"/>
    <property type="molecule type" value="Genomic_DNA"/>
</dbReference>
<evidence type="ECO:0000313" key="2">
    <source>
        <dbReference type="Proteomes" id="UP000606922"/>
    </source>
</evidence>
<dbReference type="Gene3D" id="1.20.1270.360">
    <property type="match status" value="1"/>
</dbReference>
<dbReference type="Pfam" id="PF03860">
    <property type="entry name" value="Csp"/>
    <property type="match status" value="1"/>
</dbReference>
<reference evidence="1" key="1">
    <citation type="journal article" date="2014" name="Int. J. Syst. Evol. Microbiol.">
        <title>Complete genome sequence of Corynebacterium casei LMG S-19264T (=DSM 44701T), isolated from a smear-ripened cheese.</title>
        <authorList>
            <consortium name="US DOE Joint Genome Institute (JGI-PGF)"/>
            <person name="Walter F."/>
            <person name="Albersmeier A."/>
            <person name="Kalinowski J."/>
            <person name="Ruckert C."/>
        </authorList>
    </citation>
    <scope>NUCLEOTIDE SEQUENCE</scope>
    <source>
        <strain evidence="1">CGMCC 1.12813</strain>
    </source>
</reference>
<organism evidence="1 2">
    <name type="scientific">Conyzicola nivalis</name>
    <dbReference type="NCBI Taxonomy" id="1477021"/>
    <lineage>
        <taxon>Bacteria</taxon>
        <taxon>Bacillati</taxon>
        <taxon>Actinomycetota</taxon>
        <taxon>Actinomycetes</taxon>
        <taxon>Micrococcales</taxon>
        <taxon>Microbacteriaceae</taxon>
        <taxon>Conyzicola</taxon>
    </lineage>
</organism>
<evidence type="ECO:0000313" key="1">
    <source>
        <dbReference type="EMBL" id="GGB07848.1"/>
    </source>
</evidence>
<proteinExistence type="predicted"/>
<keyword evidence="2" id="KW-1185">Reference proteome</keyword>
<sequence>MDMTTEKMMTMMPMEMSMDMKLMQQCIEACAAAEQAATMCADAAMGEGMAKMMSMCANTADMTHTMMRMMMRPTGYDMASMMGMLEATMMMCRACATECMMHADMSDHCAMCAEVCTNAVTAMEELKASMPVAG</sequence>
<comment type="caution">
    <text evidence="1">The sequence shown here is derived from an EMBL/GenBank/DDBJ whole genome shotgun (WGS) entry which is preliminary data.</text>
</comment>
<accession>A0A916SNL4</accession>
<protein>
    <submittedName>
        <fullName evidence="1">Uncharacterized protein</fullName>
    </submittedName>
</protein>
<name>A0A916SNL4_9MICO</name>
<gene>
    <name evidence="1" type="ORF">GCM10010979_22970</name>
</gene>
<dbReference type="AlphaFoldDB" id="A0A916SNL4"/>